<protein>
    <recommendedName>
        <fullName evidence="2">Chalcone isomerase domain-containing protein</fullName>
    </recommendedName>
</protein>
<evidence type="ECO:0000256" key="1">
    <source>
        <dbReference type="SAM" id="Phobius"/>
    </source>
</evidence>
<dbReference type="Pfam" id="PF16036">
    <property type="entry name" value="Chalcone_3"/>
    <property type="match status" value="1"/>
</dbReference>
<keyword evidence="1" id="KW-0472">Membrane</keyword>
<feature type="domain" description="Chalcone isomerase" evidence="2">
    <location>
        <begin position="40"/>
        <end position="201"/>
    </location>
</feature>
<dbReference type="Gene3D" id="3.50.70.10">
    <property type="match status" value="1"/>
</dbReference>
<dbReference type="SUPFAM" id="SSF54626">
    <property type="entry name" value="Chalcone isomerase"/>
    <property type="match status" value="1"/>
</dbReference>
<dbReference type="InterPro" id="IPR016087">
    <property type="entry name" value="Chalcone_isomerase"/>
</dbReference>
<evidence type="ECO:0000313" key="4">
    <source>
        <dbReference type="Proteomes" id="UP001295423"/>
    </source>
</evidence>
<dbReference type="Proteomes" id="UP001295423">
    <property type="component" value="Unassembled WGS sequence"/>
</dbReference>
<keyword evidence="4" id="KW-1185">Reference proteome</keyword>
<dbReference type="AlphaFoldDB" id="A0AAD2JL55"/>
<feature type="transmembrane region" description="Helical" evidence="1">
    <location>
        <begin position="6"/>
        <end position="25"/>
    </location>
</feature>
<proteinExistence type="predicted"/>
<dbReference type="PANTHER" id="PTHR47698:SF2">
    <property type="entry name" value="FATTY-ACID-BINDING PROTEIN 3, CHLOROPLASTIC"/>
    <property type="match status" value="1"/>
</dbReference>
<comment type="caution">
    <text evidence="3">The sequence shown here is derived from an EMBL/GenBank/DDBJ whole genome shotgun (WGS) entry which is preliminary data.</text>
</comment>
<gene>
    <name evidence="3" type="ORF">CYCCA115_LOCUS18734</name>
</gene>
<evidence type="ECO:0000259" key="2">
    <source>
        <dbReference type="Pfam" id="PF16036"/>
    </source>
</evidence>
<sequence>MDAGEFFILIIVAILAYWFGANSVAPGISQGSGFLTDTATGINFPNSKTFAVNKGSMSLAGIGTRKKAFINIYSLGFYVSNPLQKQLTKAAASSSKTTTCETILESNQPKAVELTFAMGIGPEKIAEAIAQLANVKEEIKNEFHTMLLDGMGEGNMKKGESITFEWKGKDTILASARGKPIGEMKDKALAEGVLQLYLNKEKGVSPSLLQNMGCIRE</sequence>
<dbReference type="GO" id="GO:0016872">
    <property type="term" value="F:intramolecular lyase activity"/>
    <property type="evidence" value="ECO:0007669"/>
    <property type="project" value="InterPro"/>
</dbReference>
<dbReference type="InterPro" id="IPR016088">
    <property type="entry name" value="Chalcone_isomerase_3-sand"/>
</dbReference>
<organism evidence="3 4">
    <name type="scientific">Cylindrotheca closterium</name>
    <dbReference type="NCBI Taxonomy" id="2856"/>
    <lineage>
        <taxon>Eukaryota</taxon>
        <taxon>Sar</taxon>
        <taxon>Stramenopiles</taxon>
        <taxon>Ochrophyta</taxon>
        <taxon>Bacillariophyta</taxon>
        <taxon>Bacillariophyceae</taxon>
        <taxon>Bacillariophycidae</taxon>
        <taxon>Bacillariales</taxon>
        <taxon>Bacillariaceae</taxon>
        <taxon>Cylindrotheca</taxon>
    </lineage>
</organism>
<dbReference type="InterPro" id="IPR036298">
    <property type="entry name" value="Chalcone_isomerase_sf"/>
</dbReference>
<dbReference type="PANTHER" id="PTHR47698">
    <property type="entry name" value="FATTY-ACID-BINDING PROTEIN 3, CHLOROPLASTIC"/>
    <property type="match status" value="1"/>
</dbReference>
<reference evidence="3" key="1">
    <citation type="submission" date="2023-08" db="EMBL/GenBank/DDBJ databases">
        <authorList>
            <person name="Audoor S."/>
            <person name="Bilcke G."/>
        </authorList>
    </citation>
    <scope>NUCLEOTIDE SEQUENCE</scope>
</reference>
<accession>A0AAD2JL55</accession>
<keyword evidence="1" id="KW-1133">Transmembrane helix</keyword>
<evidence type="ECO:0000313" key="3">
    <source>
        <dbReference type="EMBL" id="CAJ1960444.1"/>
    </source>
</evidence>
<dbReference type="EMBL" id="CAKOGP040002058">
    <property type="protein sequence ID" value="CAJ1960444.1"/>
    <property type="molecule type" value="Genomic_DNA"/>
</dbReference>
<name>A0AAD2JL55_9STRA</name>
<keyword evidence="1" id="KW-0812">Transmembrane</keyword>